<dbReference type="InterPro" id="IPR020594">
    <property type="entry name" value="Ribosomal_bL9_bac/chp"/>
</dbReference>
<accession>A0A381XCP5</accession>
<dbReference type="GO" id="GO:1990904">
    <property type="term" value="C:ribonucleoprotein complex"/>
    <property type="evidence" value="ECO:0007669"/>
    <property type="project" value="UniProtKB-KW"/>
</dbReference>
<keyword evidence="3" id="KW-0694">RNA-binding</keyword>
<dbReference type="InterPro" id="IPR020069">
    <property type="entry name" value="Ribosomal_bL9_C"/>
</dbReference>
<dbReference type="Pfam" id="PF03948">
    <property type="entry name" value="Ribosomal_L9_C"/>
    <property type="match status" value="1"/>
</dbReference>
<dbReference type="InterPro" id="IPR036935">
    <property type="entry name" value="Ribosomal_bL9_N_sf"/>
</dbReference>
<dbReference type="InterPro" id="IPR036791">
    <property type="entry name" value="Ribosomal_bL9_C_sf"/>
</dbReference>
<evidence type="ECO:0000256" key="3">
    <source>
        <dbReference type="ARBA" id="ARBA00022884"/>
    </source>
</evidence>
<dbReference type="PANTHER" id="PTHR21368">
    <property type="entry name" value="50S RIBOSOMAL PROTEIN L9"/>
    <property type="match status" value="1"/>
</dbReference>
<proteinExistence type="inferred from homology"/>
<name>A0A381XCP5_9ZZZZ</name>
<dbReference type="SUPFAM" id="SSF55658">
    <property type="entry name" value="L9 N-domain-like"/>
    <property type="match status" value="1"/>
</dbReference>
<dbReference type="InterPro" id="IPR020070">
    <property type="entry name" value="Ribosomal_bL9_N"/>
</dbReference>
<keyword evidence="5" id="KW-0687">Ribonucleoprotein</keyword>
<dbReference type="Gene3D" id="3.10.430.100">
    <property type="entry name" value="Ribosomal protein L9, C-terminal domain"/>
    <property type="match status" value="1"/>
</dbReference>
<comment type="similarity">
    <text evidence="1">Belongs to the bacterial ribosomal protein bL9 family.</text>
</comment>
<dbReference type="NCBIfam" id="TIGR00158">
    <property type="entry name" value="L9"/>
    <property type="match status" value="1"/>
</dbReference>
<protein>
    <recommendedName>
        <fullName evidence="10">Ribosomal protein L9 domain-containing protein</fullName>
    </recommendedName>
</protein>
<reference evidence="9" key="1">
    <citation type="submission" date="2018-05" db="EMBL/GenBank/DDBJ databases">
        <authorList>
            <person name="Lanie J.A."/>
            <person name="Ng W.-L."/>
            <person name="Kazmierczak K.M."/>
            <person name="Andrzejewski T.M."/>
            <person name="Davidsen T.M."/>
            <person name="Wayne K.J."/>
            <person name="Tettelin H."/>
            <person name="Glass J.I."/>
            <person name="Rusch D."/>
            <person name="Podicherti R."/>
            <person name="Tsui H.-C.T."/>
            <person name="Winkler M.E."/>
        </authorList>
    </citation>
    <scope>NUCLEOTIDE SEQUENCE</scope>
</reference>
<evidence type="ECO:0000256" key="4">
    <source>
        <dbReference type="ARBA" id="ARBA00022980"/>
    </source>
</evidence>
<evidence type="ECO:0000256" key="5">
    <source>
        <dbReference type="ARBA" id="ARBA00023274"/>
    </source>
</evidence>
<feature type="domain" description="Ribosomal protein L9" evidence="7">
    <location>
        <begin position="5"/>
        <end position="49"/>
    </location>
</feature>
<sequence>MSKTDVILIKNVDGLGGESDQVNVTTGYARNYLLPQGLAIPLTEGNERRLEALRKVRLAREIREAKDAKELAASFKHLILQLKVKTGDTGKMYGSVTPSNIIEQLDEQFEIKLDRRKVHLEEPIRTVGDHDVELRLHAEVKTTLKVRVESTNPLPDEEAEPATEEAPAKA</sequence>
<evidence type="ECO:0000256" key="2">
    <source>
        <dbReference type="ARBA" id="ARBA00022730"/>
    </source>
</evidence>
<dbReference type="InterPro" id="IPR000244">
    <property type="entry name" value="Ribosomal_bL9"/>
</dbReference>
<keyword evidence="4" id="KW-0689">Ribosomal protein</keyword>
<gene>
    <name evidence="9" type="ORF">METZ01_LOCUS115363</name>
</gene>
<dbReference type="InterPro" id="IPR009027">
    <property type="entry name" value="Ribosomal_bL9/RNase_H1_N"/>
</dbReference>
<dbReference type="GO" id="GO:0019843">
    <property type="term" value="F:rRNA binding"/>
    <property type="evidence" value="ECO:0007669"/>
    <property type="project" value="UniProtKB-KW"/>
</dbReference>
<organism evidence="9">
    <name type="scientific">marine metagenome</name>
    <dbReference type="NCBI Taxonomy" id="408172"/>
    <lineage>
        <taxon>unclassified sequences</taxon>
        <taxon>metagenomes</taxon>
        <taxon>ecological metagenomes</taxon>
    </lineage>
</organism>
<evidence type="ECO:0000259" key="7">
    <source>
        <dbReference type="Pfam" id="PF01281"/>
    </source>
</evidence>
<evidence type="ECO:0000256" key="6">
    <source>
        <dbReference type="SAM" id="MobiDB-lite"/>
    </source>
</evidence>
<dbReference type="HAMAP" id="MF_00503">
    <property type="entry name" value="Ribosomal_bL9"/>
    <property type="match status" value="1"/>
</dbReference>
<dbReference type="GO" id="GO:0005840">
    <property type="term" value="C:ribosome"/>
    <property type="evidence" value="ECO:0007669"/>
    <property type="project" value="UniProtKB-KW"/>
</dbReference>
<keyword evidence="2" id="KW-0699">rRNA-binding</keyword>
<feature type="region of interest" description="Disordered" evidence="6">
    <location>
        <begin position="147"/>
        <end position="170"/>
    </location>
</feature>
<feature type="domain" description="Large ribosomal subunit protein bL9 C-terminal" evidence="8">
    <location>
        <begin position="67"/>
        <end position="149"/>
    </location>
</feature>
<evidence type="ECO:0000259" key="8">
    <source>
        <dbReference type="Pfam" id="PF03948"/>
    </source>
</evidence>
<dbReference type="SUPFAM" id="SSF55653">
    <property type="entry name" value="Ribosomal protein L9 C-domain"/>
    <property type="match status" value="1"/>
</dbReference>
<evidence type="ECO:0000313" key="9">
    <source>
        <dbReference type="EMBL" id="SVA62509.1"/>
    </source>
</evidence>
<dbReference type="EMBL" id="UINC01014697">
    <property type="protein sequence ID" value="SVA62509.1"/>
    <property type="molecule type" value="Genomic_DNA"/>
</dbReference>
<evidence type="ECO:0008006" key="10">
    <source>
        <dbReference type="Google" id="ProtNLM"/>
    </source>
</evidence>
<evidence type="ECO:0000256" key="1">
    <source>
        <dbReference type="ARBA" id="ARBA00010605"/>
    </source>
</evidence>
<dbReference type="GO" id="GO:0006412">
    <property type="term" value="P:translation"/>
    <property type="evidence" value="ECO:0007669"/>
    <property type="project" value="InterPro"/>
</dbReference>
<dbReference type="GO" id="GO:0003735">
    <property type="term" value="F:structural constituent of ribosome"/>
    <property type="evidence" value="ECO:0007669"/>
    <property type="project" value="InterPro"/>
</dbReference>
<dbReference type="AlphaFoldDB" id="A0A381XCP5"/>
<dbReference type="Gene3D" id="3.40.5.10">
    <property type="entry name" value="Ribosomal protein L9, N-terminal domain"/>
    <property type="match status" value="1"/>
</dbReference>
<dbReference type="Pfam" id="PF01281">
    <property type="entry name" value="Ribosomal_L9_N"/>
    <property type="match status" value="1"/>
</dbReference>